<dbReference type="GO" id="GO:0016787">
    <property type="term" value="F:hydrolase activity"/>
    <property type="evidence" value="ECO:0007669"/>
    <property type="project" value="UniProtKB-KW"/>
</dbReference>
<dbReference type="Proteomes" id="UP000615446">
    <property type="component" value="Unassembled WGS sequence"/>
</dbReference>
<dbReference type="PROSITE" id="PS50137">
    <property type="entry name" value="DS_RBD"/>
    <property type="match status" value="1"/>
</dbReference>
<feature type="domain" description="DRBM" evidence="3">
    <location>
        <begin position="373"/>
        <end position="440"/>
    </location>
</feature>
<evidence type="ECO:0000313" key="5">
    <source>
        <dbReference type="Proteomes" id="UP000615446"/>
    </source>
</evidence>
<feature type="region of interest" description="Disordered" evidence="2">
    <location>
        <begin position="213"/>
        <end position="246"/>
    </location>
</feature>
<dbReference type="GO" id="GO:0003723">
    <property type="term" value="F:RNA binding"/>
    <property type="evidence" value="ECO:0007669"/>
    <property type="project" value="UniProtKB-UniRule"/>
</dbReference>
<dbReference type="InterPro" id="IPR014720">
    <property type="entry name" value="dsRBD_dom"/>
</dbReference>
<gene>
    <name evidence="4" type="ORF">RCL2_000484900</name>
</gene>
<evidence type="ECO:0000259" key="3">
    <source>
        <dbReference type="PROSITE" id="PS50137"/>
    </source>
</evidence>
<comment type="caution">
    <text evidence="4">The sequence shown here is derived from an EMBL/GenBank/DDBJ whole genome shotgun (WGS) entry which is preliminary data.</text>
</comment>
<dbReference type="Gene3D" id="3.30.160.20">
    <property type="match status" value="1"/>
</dbReference>
<dbReference type="SMART" id="SM00358">
    <property type="entry name" value="DSRM"/>
    <property type="match status" value="1"/>
</dbReference>
<proteinExistence type="predicted"/>
<keyword evidence="4" id="KW-0378">Hydrolase</keyword>
<evidence type="ECO:0000313" key="4">
    <source>
        <dbReference type="EMBL" id="GES77482.1"/>
    </source>
</evidence>
<sequence>MDKKSSYNITSNNYSSNNNKSSPQIHSKLSRIEESYLSKEFYNQLSKSGQNFKMSYSTYYCNQNNQNQNNWKNGRRNAGLGVNQLSLLNQRHNQFIPAHLSQPTATGNNYNTRGLSYQKNHFSLTPSQPYNRNVSSVLFNNQQQANNPNNMAHTKKRPLSPMPPIEVNSPKKYSHVGCSSSSTNNNTAKSIDGENNMDITYTTVPLPRSAFTPVTNSNNINRSQPDRVNNRKPLTNNRSAKREKTSNFKPLPEIIYDMNYINERYNINSKYENESWLKSPKNFLNNLVKTSVNWESFGPDDNKLHRATLTLEIDGSIIISRGDAKTKKDAEKISYLDACYQIESKGLISNVQKYSSTIKQQSSSQSQSGKDVDPKKYVIEYCAIFDHVPIYKLNSIGPDHDLLWEAIVELPKDIIGRGRAKTKKEAELLAAEDFKKKAEEYQALHGKIPSLSDKNNMSEDIARDFIKFYCKYFKFKLPEFSYKGIGPGHSMMWEASLIVEDHKIGFS</sequence>
<feature type="region of interest" description="Disordered" evidence="2">
    <location>
        <begin position="1"/>
        <end position="26"/>
    </location>
</feature>
<feature type="compositionally biased region" description="Polar residues" evidence="2">
    <location>
        <begin position="213"/>
        <end position="223"/>
    </location>
</feature>
<dbReference type="OrthoDB" id="28053at2759"/>
<dbReference type="CDD" id="cd10845">
    <property type="entry name" value="DSRM_RNAse_III_family"/>
    <property type="match status" value="1"/>
</dbReference>
<evidence type="ECO:0000256" key="2">
    <source>
        <dbReference type="SAM" id="MobiDB-lite"/>
    </source>
</evidence>
<dbReference type="EMBL" id="BLAL01000030">
    <property type="protein sequence ID" value="GES77482.1"/>
    <property type="molecule type" value="Genomic_DNA"/>
</dbReference>
<dbReference type="SUPFAM" id="SSF54768">
    <property type="entry name" value="dsRNA-binding domain-like"/>
    <property type="match status" value="1"/>
</dbReference>
<feature type="region of interest" description="Disordered" evidence="2">
    <location>
        <begin position="144"/>
        <end position="191"/>
    </location>
</feature>
<organism evidence="4 5">
    <name type="scientific">Rhizophagus clarus</name>
    <dbReference type="NCBI Taxonomy" id="94130"/>
    <lineage>
        <taxon>Eukaryota</taxon>
        <taxon>Fungi</taxon>
        <taxon>Fungi incertae sedis</taxon>
        <taxon>Mucoromycota</taxon>
        <taxon>Glomeromycotina</taxon>
        <taxon>Glomeromycetes</taxon>
        <taxon>Glomerales</taxon>
        <taxon>Glomeraceae</taxon>
        <taxon>Rhizophagus</taxon>
    </lineage>
</organism>
<reference evidence="4" key="1">
    <citation type="submission" date="2019-10" db="EMBL/GenBank/DDBJ databases">
        <title>Conservation and host-specific expression of non-tandemly repeated heterogenous ribosome RNA gene in arbuscular mycorrhizal fungi.</title>
        <authorList>
            <person name="Maeda T."/>
            <person name="Kobayashi Y."/>
            <person name="Nakagawa T."/>
            <person name="Ezawa T."/>
            <person name="Yamaguchi K."/>
            <person name="Bino T."/>
            <person name="Nishimoto Y."/>
            <person name="Shigenobu S."/>
            <person name="Kawaguchi M."/>
        </authorList>
    </citation>
    <scope>NUCLEOTIDE SEQUENCE</scope>
    <source>
        <strain evidence="4">HR1</strain>
    </source>
</reference>
<feature type="compositionally biased region" description="Low complexity" evidence="2">
    <location>
        <begin position="1"/>
        <end position="22"/>
    </location>
</feature>
<name>A0A8H3QFT9_9GLOM</name>
<evidence type="ECO:0000256" key="1">
    <source>
        <dbReference type="PROSITE-ProRule" id="PRU00266"/>
    </source>
</evidence>
<dbReference type="Pfam" id="PF00035">
    <property type="entry name" value="dsrm"/>
    <property type="match status" value="1"/>
</dbReference>
<accession>A0A8H3QFT9</accession>
<keyword evidence="1" id="KW-0694">RNA-binding</keyword>
<protein>
    <submittedName>
        <fullName evidence="4">P-loop containing nucleoside triphosphate hydrolase protein</fullName>
    </submittedName>
</protein>
<dbReference type="AlphaFoldDB" id="A0A8H3QFT9"/>